<evidence type="ECO:0000256" key="1">
    <source>
        <dbReference type="ARBA" id="ARBA00008814"/>
    </source>
</evidence>
<name>A0A6N3HGS6_EUBLI</name>
<dbReference type="PROSITE" id="PS50983">
    <property type="entry name" value="FE_B12_PBP"/>
    <property type="match status" value="1"/>
</dbReference>
<evidence type="ECO:0000259" key="3">
    <source>
        <dbReference type="PROSITE" id="PS50983"/>
    </source>
</evidence>
<dbReference type="GO" id="GO:0071281">
    <property type="term" value="P:cellular response to iron ion"/>
    <property type="evidence" value="ECO:0007669"/>
    <property type="project" value="TreeGrafter"/>
</dbReference>
<dbReference type="AlphaFoldDB" id="A0A6N3HGS6"/>
<feature type="domain" description="Fe/B12 periplasmic-binding" evidence="3">
    <location>
        <begin position="64"/>
        <end position="324"/>
    </location>
</feature>
<dbReference type="EMBL" id="CACRTR010000023">
    <property type="protein sequence ID" value="VYU75290.1"/>
    <property type="molecule type" value="Genomic_DNA"/>
</dbReference>
<accession>A0A6N3HGS6</accession>
<reference evidence="4" key="1">
    <citation type="submission" date="2019-11" db="EMBL/GenBank/DDBJ databases">
        <authorList>
            <person name="Feng L."/>
        </authorList>
    </citation>
    <scope>NUCLEOTIDE SEQUENCE</scope>
    <source>
        <strain evidence="4">ElimosumLFYP34</strain>
    </source>
</reference>
<keyword evidence="2" id="KW-0732">Signal</keyword>
<feature type="chain" id="PRO_5039128270" evidence="2">
    <location>
        <begin position="20"/>
        <end position="325"/>
    </location>
</feature>
<gene>
    <name evidence="4" type="primary">yfmC_1</name>
    <name evidence="4" type="ORF">ELLFYP34_01209</name>
</gene>
<proteinExistence type="inferred from homology"/>
<dbReference type="PROSITE" id="PS51257">
    <property type="entry name" value="PROKAR_LIPOPROTEIN"/>
    <property type="match status" value="1"/>
</dbReference>
<evidence type="ECO:0000313" key="4">
    <source>
        <dbReference type="EMBL" id="VYU75290.1"/>
    </source>
</evidence>
<dbReference type="InterPro" id="IPR002491">
    <property type="entry name" value="ABC_transptr_periplasmic_BD"/>
</dbReference>
<dbReference type="Pfam" id="PF01497">
    <property type="entry name" value="Peripla_BP_2"/>
    <property type="match status" value="1"/>
</dbReference>
<feature type="signal peptide" evidence="2">
    <location>
        <begin position="1"/>
        <end position="19"/>
    </location>
</feature>
<dbReference type="SUPFAM" id="SSF53807">
    <property type="entry name" value="Helical backbone' metal receptor"/>
    <property type="match status" value="1"/>
</dbReference>
<protein>
    <submittedName>
        <fullName evidence="4">Fe(3+)-citrate-binding protein YfmC</fullName>
    </submittedName>
</protein>
<sequence length="325" mass="35559">MKKSLKTNLLSLTLSLLLAASLLGGCTQSSTDNASKTNSSSTGFPVTVTNYDGTELTISQKPERIASLTLGMDEMLLEMADESRVVGLSGKNADNEAVSNVADKASKFPKIENNIETLLAAKPDLVIGSSWIKDEFLQQLKDNNIPYYGYKTPVTVEEQEAIILDLSKVLGESDKGQSIVDDMNKRMDEVIRKSETSKDKNVKVMAYNMHGSTNANNTIFNDIVQKIGAVNVSANAGLDGVAKISKEKIIELNPQVLILMAWEQDDLQEFQAFADSLKTDESLKNVDAIKNGRVYTASNRYMTSVSHHIIEGIEFMGASVYPDVF</sequence>
<evidence type="ECO:0000256" key="2">
    <source>
        <dbReference type="SAM" id="SignalP"/>
    </source>
</evidence>
<organism evidence="4">
    <name type="scientific">Eubacterium limosum</name>
    <dbReference type="NCBI Taxonomy" id="1736"/>
    <lineage>
        <taxon>Bacteria</taxon>
        <taxon>Bacillati</taxon>
        <taxon>Bacillota</taxon>
        <taxon>Clostridia</taxon>
        <taxon>Eubacteriales</taxon>
        <taxon>Eubacteriaceae</taxon>
        <taxon>Eubacterium</taxon>
    </lineage>
</organism>
<dbReference type="PANTHER" id="PTHR30535:SF34">
    <property type="entry name" value="MOLYBDATE-BINDING PROTEIN MOLA"/>
    <property type="match status" value="1"/>
</dbReference>
<dbReference type="InterPro" id="IPR050902">
    <property type="entry name" value="ABC_Transporter_SBP"/>
</dbReference>
<dbReference type="Gene3D" id="3.40.50.1980">
    <property type="entry name" value="Nitrogenase molybdenum iron protein domain"/>
    <property type="match status" value="2"/>
</dbReference>
<comment type="similarity">
    <text evidence="1">Belongs to the bacterial solute-binding protein 8 family.</text>
</comment>
<dbReference type="PANTHER" id="PTHR30535">
    <property type="entry name" value="VITAMIN B12-BINDING PROTEIN"/>
    <property type="match status" value="1"/>
</dbReference>